<accession>A0ABT2FWZ0</accession>
<evidence type="ECO:0000313" key="1">
    <source>
        <dbReference type="EMBL" id="MCS5479753.1"/>
    </source>
</evidence>
<reference evidence="1 2" key="1">
    <citation type="submission" date="2022-08" db="EMBL/GenBank/DDBJ databases">
        <title>YIM 101645 draft genome.</title>
        <authorList>
            <person name="Chen X."/>
        </authorList>
    </citation>
    <scope>NUCLEOTIDE SEQUENCE [LARGE SCALE GENOMIC DNA]</scope>
    <source>
        <strain evidence="1 2">YIM 101645</strain>
    </source>
</reference>
<organism evidence="1 2">
    <name type="scientific">Corynebacterium lemuris</name>
    <dbReference type="NCBI Taxonomy" id="1859292"/>
    <lineage>
        <taxon>Bacteria</taxon>
        <taxon>Bacillati</taxon>
        <taxon>Actinomycetota</taxon>
        <taxon>Actinomycetes</taxon>
        <taxon>Mycobacteriales</taxon>
        <taxon>Corynebacteriaceae</taxon>
        <taxon>Corynebacterium</taxon>
    </lineage>
</organism>
<dbReference type="InterPro" id="IPR025368">
    <property type="entry name" value="DUF4272"/>
</dbReference>
<sequence>MGGMDVLVFSTVPQTAPGAEPVEVFTHPRELGGIVSGALEDLAEAGLTVTGPSVVDVHPLARHISRSAVVYRFARGEGYTARHLIEFAPWATARNCVFRVGDGPFRNLDGENLQAPGREVKVPVHVDAHSRRLRNLRSLRRAGLEPAEQIPVIPAEAEVQLRDSVEVVYRLGALAVVTVTARHILDGTFPPADEVLGELELVGPALTPRERSFLDEVGQARRSLFDAPAPPRIPRPLRQHAGLLHRSCHAVEALSWALQITDLPPGRTRAWDFDPEVWKGVSASGPAEEVLRLGTAALLVQAPGLRGLTQLLEAFDLVHILHHGLAEGEGGLPVIAEQWTRALAWLCAPWCAWGEAERLL</sequence>
<dbReference type="RefSeq" id="WP_259427817.1">
    <property type="nucleotide sequence ID" value="NZ_JANWTC010000005.1"/>
</dbReference>
<evidence type="ECO:0000313" key="2">
    <source>
        <dbReference type="Proteomes" id="UP001205965"/>
    </source>
</evidence>
<dbReference type="EMBL" id="JANWTC010000005">
    <property type="protein sequence ID" value="MCS5479753.1"/>
    <property type="molecule type" value="Genomic_DNA"/>
</dbReference>
<proteinExistence type="predicted"/>
<keyword evidence="2" id="KW-1185">Reference proteome</keyword>
<gene>
    <name evidence="1" type="ORF">NYP18_08785</name>
</gene>
<protein>
    <submittedName>
        <fullName evidence="1">DUF4272 domain-containing protein</fullName>
    </submittedName>
</protein>
<dbReference type="Pfam" id="PF14094">
    <property type="entry name" value="DUF4272"/>
    <property type="match status" value="1"/>
</dbReference>
<dbReference type="Proteomes" id="UP001205965">
    <property type="component" value="Unassembled WGS sequence"/>
</dbReference>
<name>A0ABT2FWZ0_9CORY</name>
<comment type="caution">
    <text evidence="1">The sequence shown here is derived from an EMBL/GenBank/DDBJ whole genome shotgun (WGS) entry which is preliminary data.</text>
</comment>